<dbReference type="InterPro" id="IPR006667">
    <property type="entry name" value="SLC41_membr_dom"/>
</dbReference>
<sequence length="184" mass="20762">MKNKPVLIDEVLDHLPHLIRLRLPWLMLGLFIAFLSTMFVSRFEEIISENISLAFFLPMIVYMSDAVGTQSETIFVRQLQMGKMNLKKYLLMEFQIGLFMGIFLGSAIFAAAYLWLKSMPVALTVGWAMFTNILIAPTIAVVIPEFLYKRHSDPALGAGPFATVIQDTLSLVIYFLIAALIIRA</sequence>
<feature type="transmembrane region" description="Helical" evidence="8">
    <location>
        <begin position="121"/>
        <end position="143"/>
    </location>
</feature>
<dbReference type="InterPro" id="IPR036739">
    <property type="entry name" value="SLC41_membr_dom_sf"/>
</dbReference>
<organism evidence="10 11">
    <name type="scientific">Candidatus Gottesmanbacteria bacterium GW2011_GWA2_42_18</name>
    <dbReference type="NCBI Taxonomy" id="1618442"/>
    <lineage>
        <taxon>Bacteria</taxon>
        <taxon>Candidatus Gottesmaniibacteriota</taxon>
    </lineage>
</organism>
<feature type="transmembrane region" description="Helical" evidence="8">
    <location>
        <begin position="89"/>
        <end position="115"/>
    </location>
</feature>
<feature type="domain" description="SLC41A/MgtE integral membrane" evidence="9">
    <location>
        <begin position="57"/>
        <end position="177"/>
    </location>
</feature>
<evidence type="ECO:0000256" key="7">
    <source>
        <dbReference type="ARBA" id="ARBA00023136"/>
    </source>
</evidence>
<evidence type="ECO:0000313" key="10">
    <source>
        <dbReference type="EMBL" id="KKS47303.1"/>
    </source>
</evidence>
<keyword evidence="4 8" id="KW-0812">Transmembrane</keyword>
<dbReference type="Gene3D" id="1.10.357.20">
    <property type="entry name" value="SLC41 divalent cation transporters, integral membrane domain"/>
    <property type="match status" value="1"/>
</dbReference>
<comment type="similarity">
    <text evidence="2">Belongs to the SLC41A transporter family.</text>
</comment>
<dbReference type="EMBL" id="LCDD01000006">
    <property type="protein sequence ID" value="KKS47303.1"/>
    <property type="molecule type" value="Genomic_DNA"/>
</dbReference>
<gene>
    <name evidence="10" type="ORF">UV09_C0006G0012</name>
</gene>
<evidence type="ECO:0000256" key="3">
    <source>
        <dbReference type="ARBA" id="ARBA00022448"/>
    </source>
</evidence>
<evidence type="ECO:0000256" key="6">
    <source>
        <dbReference type="ARBA" id="ARBA00022989"/>
    </source>
</evidence>
<reference evidence="10 11" key="1">
    <citation type="journal article" date="2015" name="Nature">
        <title>rRNA introns, odd ribosomes, and small enigmatic genomes across a large radiation of phyla.</title>
        <authorList>
            <person name="Brown C.T."/>
            <person name="Hug L.A."/>
            <person name="Thomas B.C."/>
            <person name="Sharon I."/>
            <person name="Castelle C.J."/>
            <person name="Singh A."/>
            <person name="Wilkins M.J."/>
            <person name="Williams K.H."/>
            <person name="Banfield J.F."/>
        </authorList>
    </citation>
    <scope>NUCLEOTIDE SEQUENCE [LARGE SCALE GENOMIC DNA]</scope>
</reference>
<evidence type="ECO:0000256" key="4">
    <source>
        <dbReference type="ARBA" id="ARBA00022692"/>
    </source>
</evidence>
<proteinExistence type="inferred from homology"/>
<evidence type="ECO:0000259" key="9">
    <source>
        <dbReference type="Pfam" id="PF01769"/>
    </source>
</evidence>
<evidence type="ECO:0000256" key="8">
    <source>
        <dbReference type="SAM" id="Phobius"/>
    </source>
</evidence>
<feature type="transmembrane region" description="Helical" evidence="8">
    <location>
        <begin position="155"/>
        <end position="182"/>
    </location>
</feature>
<evidence type="ECO:0000256" key="2">
    <source>
        <dbReference type="ARBA" id="ARBA00009749"/>
    </source>
</evidence>
<evidence type="ECO:0000256" key="1">
    <source>
        <dbReference type="ARBA" id="ARBA00004141"/>
    </source>
</evidence>
<comment type="caution">
    <text evidence="10">The sequence shown here is derived from an EMBL/GenBank/DDBJ whole genome shotgun (WGS) entry which is preliminary data.</text>
</comment>
<protein>
    <recommendedName>
        <fullName evidence="9">SLC41A/MgtE integral membrane domain-containing protein</fullName>
    </recommendedName>
</protein>
<keyword evidence="3" id="KW-0813">Transport</keyword>
<dbReference type="PANTHER" id="PTHR41394:SF5">
    <property type="entry name" value="SLC41A_MGTE INTEGRAL MEMBRANE DOMAIN-CONTAINING PROTEIN"/>
    <property type="match status" value="1"/>
</dbReference>
<dbReference type="PANTHER" id="PTHR41394">
    <property type="entry name" value="MAGNESIUM TRANSPORTER MGTE"/>
    <property type="match status" value="1"/>
</dbReference>
<comment type="subcellular location">
    <subcellularLocation>
        <location evidence="1">Membrane</location>
        <topology evidence="1">Multi-pass membrane protein</topology>
    </subcellularLocation>
</comment>
<evidence type="ECO:0000256" key="5">
    <source>
        <dbReference type="ARBA" id="ARBA00022842"/>
    </source>
</evidence>
<accession>A0A0G1CCD6</accession>
<dbReference type="AlphaFoldDB" id="A0A0G1CCD6"/>
<dbReference type="Pfam" id="PF01769">
    <property type="entry name" value="MgtE"/>
    <property type="match status" value="1"/>
</dbReference>
<dbReference type="Proteomes" id="UP000034320">
    <property type="component" value="Unassembled WGS sequence"/>
</dbReference>
<keyword evidence="6 8" id="KW-1133">Transmembrane helix</keyword>
<feature type="transmembrane region" description="Helical" evidence="8">
    <location>
        <begin position="51"/>
        <end position="68"/>
    </location>
</feature>
<evidence type="ECO:0000313" key="11">
    <source>
        <dbReference type="Proteomes" id="UP000034320"/>
    </source>
</evidence>
<name>A0A0G1CCD6_9BACT</name>
<dbReference type="SUPFAM" id="SSF161093">
    <property type="entry name" value="MgtE membrane domain-like"/>
    <property type="match status" value="1"/>
</dbReference>
<feature type="transmembrane region" description="Helical" evidence="8">
    <location>
        <begin position="21"/>
        <end position="39"/>
    </location>
</feature>
<keyword evidence="7 8" id="KW-0472">Membrane</keyword>
<keyword evidence="5" id="KW-0460">Magnesium</keyword>
<dbReference type="GO" id="GO:0008324">
    <property type="term" value="F:monoatomic cation transmembrane transporter activity"/>
    <property type="evidence" value="ECO:0007669"/>
    <property type="project" value="InterPro"/>
</dbReference>
<dbReference type="GO" id="GO:0016020">
    <property type="term" value="C:membrane"/>
    <property type="evidence" value="ECO:0007669"/>
    <property type="project" value="UniProtKB-SubCell"/>
</dbReference>